<reference evidence="5" key="1">
    <citation type="submission" date="2021-02" db="EMBL/GenBank/DDBJ databases">
        <authorList>
            <person name="Nowell W R."/>
        </authorList>
    </citation>
    <scope>NUCLEOTIDE SEQUENCE</scope>
</reference>
<keyword evidence="1" id="KW-0479">Metal-binding</keyword>
<sequence>MYFVSDTSKFRVGGLMAYSDVEIRPSHRPFGAMDCIDFILTTEDIEPYYSRSNSNSSDQENDVIISSSASTISVNNNSTEENILDEEDNFEYYTQFSWPNDSDNEFEYYYDDNNDDLYINNHLNRKQINSIDILEDNKFQRTKRSNKKISARCQIKTKYAKSIKYKSHNEQLYMHHRLYKQVRLDPPSRHYMPSSSTVPSYTPEVLRTFTNNNNDNRDKPSVNRTPTTNTVNQFQAYTINPHNIPNEPAFDDAMINFLLDMQNRDLSPNDYEMLLRLDERVQRKTVNKNVLDKFPTVTVNDTHLNEQCTICLEIYNLGQQLKLLPCSHMFHTTIVAVEYNGGVIIGADTRIILAITRDGSNGGCACLAQ</sequence>
<evidence type="ECO:0000313" key="7">
    <source>
        <dbReference type="Proteomes" id="UP000663860"/>
    </source>
</evidence>
<dbReference type="GO" id="GO:0008270">
    <property type="term" value="F:zinc ion binding"/>
    <property type="evidence" value="ECO:0007669"/>
    <property type="project" value="UniProtKB-KW"/>
</dbReference>
<dbReference type="PANTHER" id="PTHR45931">
    <property type="entry name" value="SI:CH211-59O9.10"/>
    <property type="match status" value="1"/>
</dbReference>
<evidence type="ECO:0000259" key="4">
    <source>
        <dbReference type="Pfam" id="PF17123"/>
    </source>
</evidence>
<dbReference type="InterPro" id="IPR013083">
    <property type="entry name" value="Znf_RING/FYVE/PHD"/>
</dbReference>
<evidence type="ECO:0000313" key="5">
    <source>
        <dbReference type="EMBL" id="CAF1029909.1"/>
    </source>
</evidence>
<keyword evidence="3" id="KW-0862">Zinc</keyword>
<dbReference type="GO" id="GO:0005634">
    <property type="term" value="C:nucleus"/>
    <property type="evidence" value="ECO:0007669"/>
    <property type="project" value="TreeGrafter"/>
</dbReference>
<evidence type="ECO:0000256" key="3">
    <source>
        <dbReference type="ARBA" id="ARBA00022833"/>
    </source>
</evidence>
<dbReference type="EMBL" id="CAJOBB010000352">
    <property type="protein sequence ID" value="CAF3658937.1"/>
    <property type="molecule type" value="Genomic_DNA"/>
</dbReference>
<proteinExistence type="predicted"/>
<dbReference type="PANTHER" id="PTHR45931:SF3">
    <property type="entry name" value="RING ZINC FINGER-CONTAINING PROTEIN"/>
    <property type="match status" value="1"/>
</dbReference>
<dbReference type="GO" id="GO:0006511">
    <property type="term" value="P:ubiquitin-dependent protein catabolic process"/>
    <property type="evidence" value="ECO:0007669"/>
    <property type="project" value="TreeGrafter"/>
</dbReference>
<keyword evidence="2" id="KW-0863">Zinc-finger</keyword>
<dbReference type="InterPro" id="IPR001841">
    <property type="entry name" value="Znf_RING"/>
</dbReference>
<evidence type="ECO:0000256" key="1">
    <source>
        <dbReference type="ARBA" id="ARBA00022723"/>
    </source>
</evidence>
<dbReference type="AlphaFoldDB" id="A0A814IZJ2"/>
<dbReference type="Proteomes" id="UP000663868">
    <property type="component" value="Unassembled WGS sequence"/>
</dbReference>
<protein>
    <recommendedName>
        <fullName evidence="4">RING-type domain-containing protein</fullName>
    </recommendedName>
</protein>
<dbReference type="Proteomes" id="UP000663860">
    <property type="component" value="Unassembled WGS sequence"/>
</dbReference>
<dbReference type="SUPFAM" id="SSF57850">
    <property type="entry name" value="RING/U-box"/>
    <property type="match status" value="1"/>
</dbReference>
<comment type="caution">
    <text evidence="5">The sequence shown here is derived from an EMBL/GenBank/DDBJ whole genome shotgun (WGS) entry which is preliminary data.</text>
</comment>
<organism evidence="5 7">
    <name type="scientific">Adineta steineri</name>
    <dbReference type="NCBI Taxonomy" id="433720"/>
    <lineage>
        <taxon>Eukaryota</taxon>
        <taxon>Metazoa</taxon>
        <taxon>Spiralia</taxon>
        <taxon>Gnathifera</taxon>
        <taxon>Rotifera</taxon>
        <taxon>Eurotatoria</taxon>
        <taxon>Bdelloidea</taxon>
        <taxon>Adinetida</taxon>
        <taxon>Adinetidae</taxon>
        <taxon>Adineta</taxon>
    </lineage>
</organism>
<dbReference type="GO" id="GO:0061630">
    <property type="term" value="F:ubiquitin protein ligase activity"/>
    <property type="evidence" value="ECO:0007669"/>
    <property type="project" value="TreeGrafter"/>
</dbReference>
<dbReference type="Pfam" id="PF17123">
    <property type="entry name" value="zf-RING_11"/>
    <property type="match status" value="1"/>
</dbReference>
<gene>
    <name evidence="5" type="ORF">IZO911_LOCUS19196</name>
    <name evidence="6" type="ORF">KXQ929_LOCUS8200</name>
</gene>
<evidence type="ECO:0000256" key="2">
    <source>
        <dbReference type="ARBA" id="ARBA00022771"/>
    </source>
</evidence>
<dbReference type="EMBL" id="CAJNOE010000190">
    <property type="protein sequence ID" value="CAF1029909.1"/>
    <property type="molecule type" value="Genomic_DNA"/>
</dbReference>
<dbReference type="Gene3D" id="3.30.40.10">
    <property type="entry name" value="Zinc/RING finger domain, C3HC4 (zinc finger)"/>
    <property type="match status" value="1"/>
</dbReference>
<evidence type="ECO:0000313" key="6">
    <source>
        <dbReference type="EMBL" id="CAF3658937.1"/>
    </source>
</evidence>
<accession>A0A814IZJ2</accession>
<dbReference type="InterPro" id="IPR051834">
    <property type="entry name" value="RING_finger_E3_ligase"/>
</dbReference>
<name>A0A814IZJ2_9BILA</name>
<feature type="domain" description="RING-type" evidence="4">
    <location>
        <begin position="307"/>
        <end position="332"/>
    </location>
</feature>